<dbReference type="AlphaFoldDB" id="A0A1B6IAP5"/>
<sequence>MCGLSQTNDHTHSIRVTAEDRVYFTSFLPLHMRYTHLLEQQSEFVQHRSPIRLQLFVSSSVRVPTMNIAKVAINNKIISKYFIVLNSSLTGEKNYSLLKKICQPDLLNKYFI</sequence>
<name>A0A1B6IAP5_9HEMI</name>
<gene>
    <name evidence="1" type="ORF">g.1991</name>
    <name evidence="2" type="ORF">g.1992</name>
</gene>
<evidence type="ECO:0000313" key="1">
    <source>
        <dbReference type="EMBL" id="JAS83982.1"/>
    </source>
</evidence>
<dbReference type="EMBL" id="GECU01023724">
    <property type="protein sequence ID" value="JAS83982.1"/>
    <property type="molecule type" value="Transcribed_RNA"/>
</dbReference>
<reference evidence="1" key="1">
    <citation type="submission" date="2015-11" db="EMBL/GenBank/DDBJ databases">
        <title>De novo transcriptome assembly of four potential Pierce s Disease insect vectors from Arizona vineyards.</title>
        <authorList>
            <person name="Tassone E.E."/>
        </authorList>
    </citation>
    <scope>NUCLEOTIDE SEQUENCE</scope>
</reference>
<protein>
    <submittedName>
        <fullName evidence="1">Uncharacterized protein</fullName>
    </submittedName>
</protein>
<evidence type="ECO:0000313" key="2">
    <source>
        <dbReference type="EMBL" id="JAT04928.1"/>
    </source>
</evidence>
<dbReference type="EMBL" id="GECU01002779">
    <property type="protein sequence ID" value="JAT04928.1"/>
    <property type="molecule type" value="Transcribed_RNA"/>
</dbReference>
<accession>A0A1B6IAP5</accession>
<proteinExistence type="predicted"/>
<organism evidence="1">
    <name type="scientific">Homalodisca liturata</name>
    <dbReference type="NCBI Taxonomy" id="320908"/>
    <lineage>
        <taxon>Eukaryota</taxon>
        <taxon>Metazoa</taxon>
        <taxon>Ecdysozoa</taxon>
        <taxon>Arthropoda</taxon>
        <taxon>Hexapoda</taxon>
        <taxon>Insecta</taxon>
        <taxon>Pterygota</taxon>
        <taxon>Neoptera</taxon>
        <taxon>Paraneoptera</taxon>
        <taxon>Hemiptera</taxon>
        <taxon>Auchenorrhyncha</taxon>
        <taxon>Membracoidea</taxon>
        <taxon>Cicadellidae</taxon>
        <taxon>Cicadellinae</taxon>
        <taxon>Proconiini</taxon>
        <taxon>Homalodisca</taxon>
    </lineage>
</organism>